<evidence type="ECO:0000313" key="1">
    <source>
        <dbReference type="EMBL" id="CAB4940348.1"/>
    </source>
</evidence>
<sequence length="296" mass="32009">MPTVDVTTFTDPACPFAYSAEPIRWRLRWRYGDQLRWSLRMAGLSESGASYERMGFTPERAAAVLRNFDSDGQPLFTGDARPVGATWPACRAIVAVREKRGVDASVSLLRRLHVLALGEGRELSADDTIDTAIGQVGLDPAEVRAWIAEDAVEQAFLTDLHDTRHPGPAALALDAKLAGSGEDWKPRDGEDAGPGRRYTCPSYIVSVGDHVLEAPGYHTALTIETLVANVAPDLELRPWAEDVAEVLAWAAGEPLSTQEIAGVLNLEGDREEARARLVAAGAQEHPVGNDAYWTAG</sequence>
<dbReference type="EMBL" id="CAFBMK010000237">
    <property type="protein sequence ID" value="CAB4940348.1"/>
    <property type="molecule type" value="Genomic_DNA"/>
</dbReference>
<dbReference type="SUPFAM" id="SSF52833">
    <property type="entry name" value="Thioredoxin-like"/>
    <property type="match status" value="1"/>
</dbReference>
<dbReference type="InterPro" id="IPR036249">
    <property type="entry name" value="Thioredoxin-like_sf"/>
</dbReference>
<organism evidence="1">
    <name type="scientific">freshwater metagenome</name>
    <dbReference type="NCBI Taxonomy" id="449393"/>
    <lineage>
        <taxon>unclassified sequences</taxon>
        <taxon>metagenomes</taxon>
        <taxon>ecological metagenomes</taxon>
    </lineage>
</organism>
<name>A0A6J7JAL4_9ZZZZ</name>
<gene>
    <name evidence="1" type="ORF">UFOPK3564_02909</name>
</gene>
<accession>A0A6J7JAL4</accession>
<protein>
    <submittedName>
        <fullName evidence="1">Unannotated protein</fullName>
    </submittedName>
</protein>
<proteinExistence type="predicted"/>
<reference evidence="1" key="1">
    <citation type="submission" date="2020-05" db="EMBL/GenBank/DDBJ databases">
        <authorList>
            <person name="Chiriac C."/>
            <person name="Salcher M."/>
            <person name="Ghai R."/>
            <person name="Kavagutti S V."/>
        </authorList>
    </citation>
    <scope>NUCLEOTIDE SEQUENCE</scope>
</reference>
<dbReference type="AlphaFoldDB" id="A0A6J7JAL4"/>
<dbReference type="Gene3D" id="3.40.30.10">
    <property type="entry name" value="Glutaredoxin"/>
    <property type="match status" value="1"/>
</dbReference>